<dbReference type="OrthoDB" id="6022699at2759"/>
<feature type="compositionally biased region" description="Gly residues" evidence="1">
    <location>
        <begin position="346"/>
        <end position="355"/>
    </location>
</feature>
<dbReference type="PANTHER" id="PTHR12299">
    <property type="entry name" value="HYALURONIC ACID-BINDING PROTEIN 4"/>
    <property type="match status" value="1"/>
</dbReference>
<feature type="compositionally biased region" description="Gly residues" evidence="1">
    <location>
        <begin position="379"/>
        <end position="389"/>
    </location>
</feature>
<feature type="compositionally biased region" description="Polar residues" evidence="1">
    <location>
        <begin position="105"/>
        <end position="114"/>
    </location>
</feature>
<dbReference type="Pfam" id="PF04774">
    <property type="entry name" value="HABP4_PAI-RBP1"/>
    <property type="match status" value="1"/>
</dbReference>
<feature type="compositionally biased region" description="Basic and acidic residues" evidence="1">
    <location>
        <begin position="234"/>
        <end position="270"/>
    </location>
</feature>
<dbReference type="EMBL" id="JAPWDV010000001">
    <property type="protein sequence ID" value="KAJ6224601.1"/>
    <property type="molecule type" value="Genomic_DNA"/>
</dbReference>
<feature type="compositionally biased region" description="Polar residues" evidence="1">
    <location>
        <begin position="74"/>
        <end position="95"/>
    </location>
</feature>
<feature type="compositionally biased region" description="Acidic residues" evidence="1">
    <location>
        <begin position="301"/>
        <end position="314"/>
    </location>
</feature>
<dbReference type="AlphaFoldDB" id="A0A9Q0RS96"/>
<dbReference type="PANTHER" id="PTHR12299:SF17">
    <property type="entry name" value="AT19571P-RELATED"/>
    <property type="match status" value="1"/>
</dbReference>
<dbReference type="OMA" id="EEMNGFQ"/>
<gene>
    <name evidence="3" type="ORF">RDWZM_003146</name>
</gene>
<dbReference type="InterPro" id="IPR039764">
    <property type="entry name" value="HABP4/SERBP1-like"/>
</dbReference>
<evidence type="ECO:0000313" key="4">
    <source>
        <dbReference type="Proteomes" id="UP001142055"/>
    </source>
</evidence>
<name>A0A9Q0RS96_BLOTA</name>
<feature type="compositionally biased region" description="Polar residues" evidence="1">
    <location>
        <begin position="52"/>
        <end position="61"/>
    </location>
</feature>
<feature type="compositionally biased region" description="Gly residues" evidence="1">
    <location>
        <begin position="147"/>
        <end position="169"/>
    </location>
</feature>
<feature type="compositionally biased region" description="Basic and acidic residues" evidence="1">
    <location>
        <begin position="333"/>
        <end position="342"/>
    </location>
</feature>
<organism evidence="3 4">
    <name type="scientific">Blomia tropicalis</name>
    <name type="common">Mite</name>
    <dbReference type="NCBI Taxonomy" id="40697"/>
    <lineage>
        <taxon>Eukaryota</taxon>
        <taxon>Metazoa</taxon>
        <taxon>Ecdysozoa</taxon>
        <taxon>Arthropoda</taxon>
        <taxon>Chelicerata</taxon>
        <taxon>Arachnida</taxon>
        <taxon>Acari</taxon>
        <taxon>Acariformes</taxon>
        <taxon>Sarcoptiformes</taxon>
        <taxon>Astigmata</taxon>
        <taxon>Glycyphagoidea</taxon>
        <taxon>Echimyopodidae</taxon>
        <taxon>Blomia</taxon>
    </lineage>
</organism>
<feature type="domain" description="Hyaluronan/mRNA-binding protein" evidence="2">
    <location>
        <begin position="171"/>
        <end position="282"/>
    </location>
</feature>
<proteinExistence type="predicted"/>
<keyword evidence="4" id="KW-1185">Reference proteome</keyword>
<dbReference type="InterPro" id="IPR006861">
    <property type="entry name" value="HABP4_PAIRBP1-bd"/>
</dbReference>
<dbReference type="GO" id="GO:0005634">
    <property type="term" value="C:nucleus"/>
    <property type="evidence" value="ECO:0007669"/>
    <property type="project" value="TreeGrafter"/>
</dbReference>
<feature type="region of interest" description="Disordered" evidence="1">
    <location>
        <begin position="300"/>
        <end position="415"/>
    </location>
</feature>
<feature type="region of interest" description="Disordered" evidence="1">
    <location>
        <begin position="24"/>
        <end position="285"/>
    </location>
</feature>
<comment type="caution">
    <text evidence="3">The sequence shown here is derived from an EMBL/GenBank/DDBJ whole genome shotgun (WGS) entry which is preliminary data.</text>
</comment>
<evidence type="ECO:0000313" key="3">
    <source>
        <dbReference type="EMBL" id="KAJ6224601.1"/>
    </source>
</evidence>
<dbReference type="SMART" id="SM01233">
    <property type="entry name" value="HABP4_PAI-RBP1"/>
    <property type="match status" value="1"/>
</dbReference>
<dbReference type="GO" id="GO:0003723">
    <property type="term" value="F:RNA binding"/>
    <property type="evidence" value="ECO:0007669"/>
    <property type="project" value="InterPro"/>
</dbReference>
<dbReference type="GO" id="GO:0005737">
    <property type="term" value="C:cytoplasm"/>
    <property type="evidence" value="ECO:0007669"/>
    <property type="project" value="TreeGrafter"/>
</dbReference>
<evidence type="ECO:0000259" key="2">
    <source>
        <dbReference type="SMART" id="SM01233"/>
    </source>
</evidence>
<protein>
    <recommendedName>
        <fullName evidence="2">Hyaluronan/mRNA-binding protein domain-containing protein</fullName>
    </recommendedName>
</protein>
<feature type="compositionally biased region" description="Basic and acidic residues" evidence="1">
    <location>
        <begin position="171"/>
        <end position="195"/>
    </location>
</feature>
<reference evidence="3" key="1">
    <citation type="submission" date="2022-12" db="EMBL/GenBank/DDBJ databases">
        <title>Genome assemblies of Blomia tropicalis.</title>
        <authorList>
            <person name="Cui Y."/>
        </authorList>
    </citation>
    <scope>NUCLEOTIDE SEQUENCE</scope>
    <source>
        <tissue evidence="3">Adult mites</tissue>
    </source>
</reference>
<accession>A0A9Q0RS96</accession>
<sequence length="415" mass="45092">MGTNTYGINVTNRYALFLDQDEGDLANNVVPDPKATNNAIGGKPGAKLAGATSASKPSQKSPAGALSESKVNVAANQKDSGLQNRPRSGNQNQRSNRGDQENRTNRSPRTNNAFGQRPFGEGKGEDGEIRDAGRDMRDGKDGRRNGYAGGRGARRGGGGFGPGQGGGRMGGKRDFNRHSGSDKTGIKATDKRDGAGAHNWGKPTDDFSAAPEEELVNGEQPNVEAAPETTDGEADQREEKTGTDAEEPKNDEPQLKTLDEYKREREEKRMHTQFNTRKANEGEDKTKWKKTYVLQKKALADEEEVEYEEIEVEEDSNKRRGRQILDIEVNFRPSEDGRDFVRRGRGGPGGRGRGGFNDRRPPGPQSGGENARTPRPGGNERGAPGGRSNRGGRDRQGGRFQAAPKFDDLNDFPSL</sequence>
<dbReference type="Proteomes" id="UP001142055">
    <property type="component" value="Chromosome 1"/>
</dbReference>
<evidence type="ECO:0000256" key="1">
    <source>
        <dbReference type="SAM" id="MobiDB-lite"/>
    </source>
</evidence>
<feature type="compositionally biased region" description="Basic and acidic residues" evidence="1">
    <location>
        <begin position="120"/>
        <end position="144"/>
    </location>
</feature>